<keyword evidence="1" id="KW-0175">Coiled coil</keyword>
<organism evidence="3 4">
    <name type="scientific">Stephania japonica</name>
    <dbReference type="NCBI Taxonomy" id="461633"/>
    <lineage>
        <taxon>Eukaryota</taxon>
        <taxon>Viridiplantae</taxon>
        <taxon>Streptophyta</taxon>
        <taxon>Embryophyta</taxon>
        <taxon>Tracheophyta</taxon>
        <taxon>Spermatophyta</taxon>
        <taxon>Magnoliopsida</taxon>
        <taxon>Ranunculales</taxon>
        <taxon>Menispermaceae</taxon>
        <taxon>Menispermoideae</taxon>
        <taxon>Cissampelideae</taxon>
        <taxon>Stephania</taxon>
    </lineage>
</organism>
<evidence type="ECO:0000256" key="2">
    <source>
        <dbReference type="SAM" id="MobiDB-lite"/>
    </source>
</evidence>
<evidence type="ECO:0000256" key="1">
    <source>
        <dbReference type="SAM" id="Coils"/>
    </source>
</evidence>
<reference evidence="3 4" key="1">
    <citation type="submission" date="2024-01" db="EMBL/GenBank/DDBJ databases">
        <title>Genome assemblies of Stephania.</title>
        <authorList>
            <person name="Yang L."/>
        </authorList>
    </citation>
    <scope>NUCLEOTIDE SEQUENCE [LARGE SCALE GENOMIC DNA]</scope>
    <source>
        <strain evidence="3">QJT</strain>
        <tissue evidence="3">Leaf</tissue>
    </source>
</reference>
<dbReference type="Proteomes" id="UP001417504">
    <property type="component" value="Unassembled WGS sequence"/>
</dbReference>
<evidence type="ECO:0000313" key="3">
    <source>
        <dbReference type="EMBL" id="KAK9146274.1"/>
    </source>
</evidence>
<gene>
    <name evidence="3" type="ORF">Sjap_006177</name>
</gene>
<dbReference type="PANTHER" id="PTHR34285">
    <property type="entry name" value="OS08G0510800 PROTEIN"/>
    <property type="match status" value="1"/>
</dbReference>
<feature type="coiled-coil region" evidence="1">
    <location>
        <begin position="36"/>
        <end position="63"/>
    </location>
</feature>
<comment type="caution">
    <text evidence="3">The sequence shown here is derived from an EMBL/GenBank/DDBJ whole genome shotgun (WGS) entry which is preliminary data.</text>
</comment>
<evidence type="ECO:0000313" key="4">
    <source>
        <dbReference type="Proteomes" id="UP001417504"/>
    </source>
</evidence>
<sequence>MDKISIEHVAEERPRIKEEGVKRGPLDGEADVARACLAVKRELEVLQSESDSLRRAVEGLRSEMGGKFNSGKYRESEHLGGRRLGGKNDVNNAGKAAEGDVGEELKKALTGNSGAGM</sequence>
<keyword evidence="4" id="KW-1185">Reference proteome</keyword>
<accession>A0AAP0PKT4</accession>
<dbReference type="PANTHER" id="PTHR34285:SF3">
    <property type="entry name" value="OS08G0510800 PROTEIN"/>
    <property type="match status" value="1"/>
</dbReference>
<name>A0AAP0PKT4_9MAGN</name>
<feature type="region of interest" description="Disordered" evidence="2">
    <location>
        <begin position="64"/>
        <end position="117"/>
    </location>
</feature>
<proteinExistence type="predicted"/>
<protein>
    <submittedName>
        <fullName evidence="3">Uncharacterized protein</fullName>
    </submittedName>
</protein>
<dbReference type="EMBL" id="JBBNAE010000002">
    <property type="protein sequence ID" value="KAK9146274.1"/>
    <property type="molecule type" value="Genomic_DNA"/>
</dbReference>
<dbReference type="AlphaFoldDB" id="A0AAP0PKT4"/>